<protein>
    <submittedName>
        <fullName evidence="1">Uncharacterized protein</fullName>
    </submittedName>
</protein>
<reference evidence="1" key="1">
    <citation type="submission" date="2018-08" db="EMBL/GenBank/DDBJ databases">
        <title>HSV2 whole genome sequences from clinical isolates.</title>
        <authorList>
            <person name="Roychoudhury P."/>
            <person name="Greninger A.L."/>
            <person name="Jerome K.R."/>
            <person name="Johnston C."/>
            <person name="Wald A."/>
            <person name="Xie H."/>
        </authorList>
    </citation>
    <scope>NUCLEOTIDE SEQUENCE</scope>
    <source>
        <strain evidence="1">2006-18003CAM</strain>
    </source>
</reference>
<accession>A0A481TDT9</accession>
<name>A0A481TDT9_HHV2</name>
<sequence>MVILYTGRGVWTDASCMRAAIAGGVVPCCSVAASLRRRLTIPQVWGAAVPPPASSPGVVGANAGQPWGARSLSASARRPIILVDESATPQYAGAGVRAAGAYVRARR</sequence>
<organism evidence="1">
    <name type="scientific">Human herpesvirus 2</name>
    <name type="common">HHV-2</name>
    <name type="synonym">Human herpes simplex virus 2</name>
    <dbReference type="NCBI Taxonomy" id="10310"/>
    <lineage>
        <taxon>Viruses</taxon>
        <taxon>Duplodnaviria</taxon>
        <taxon>Heunggongvirae</taxon>
        <taxon>Peploviricota</taxon>
        <taxon>Herviviricetes</taxon>
        <taxon>Herpesvirales</taxon>
        <taxon>Orthoherpesviridae</taxon>
        <taxon>Alphaherpesvirinae</taxon>
        <taxon>Simplexvirus</taxon>
        <taxon>Simplexvirus humanalpha2</taxon>
    </lineage>
</organism>
<dbReference type="EMBL" id="MH790593">
    <property type="protein sequence ID" value="QBH79337.1"/>
    <property type="molecule type" value="Genomic_DNA"/>
</dbReference>
<organismHost>
    <name type="scientific">Homo sapiens</name>
    <name type="common">Human</name>
    <dbReference type="NCBI Taxonomy" id="9606"/>
</organismHost>
<evidence type="ECO:0000313" key="1">
    <source>
        <dbReference type="EMBL" id="QBH79337.1"/>
    </source>
</evidence>
<proteinExistence type="predicted"/>